<feature type="region of interest" description="Disordered" evidence="4">
    <location>
        <begin position="126"/>
        <end position="151"/>
    </location>
</feature>
<dbReference type="Gene3D" id="1.10.10.10">
    <property type="entry name" value="Winged helix-like DNA-binding domain superfamily/Winged helix DNA-binding domain"/>
    <property type="match status" value="1"/>
</dbReference>
<dbReference type="SMART" id="SM00418">
    <property type="entry name" value="HTH_ARSR"/>
    <property type="match status" value="1"/>
</dbReference>
<dbReference type="GO" id="GO:0003677">
    <property type="term" value="F:DNA binding"/>
    <property type="evidence" value="ECO:0007669"/>
    <property type="project" value="UniProtKB-KW"/>
</dbReference>
<evidence type="ECO:0000256" key="4">
    <source>
        <dbReference type="SAM" id="MobiDB-lite"/>
    </source>
</evidence>
<reference evidence="7" key="1">
    <citation type="submission" date="2019-06" db="EMBL/GenBank/DDBJ databases">
        <title>The complete genome of Emcibacter congregatus ZYLT.</title>
        <authorList>
            <person name="Zhao Z."/>
        </authorList>
    </citation>
    <scope>NUCLEOTIDE SEQUENCE [LARGE SCALE GENOMIC DNA]</scope>
    <source>
        <strain evidence="7">MCCC 1A06723</strain>
    </source>
</reference>
<dbReference type="PROSITE" id="PS50987">
    <property type="entry name" value="HTH_ARSR_2"/>
    <property type="match status" value="1"/>
</dbReference>
<sequence length="151" mass="16760">MSETQALEKLRDRADEISALLKVLSHPNRLLIACELMEGERSVSEIEQNTGVKQPGLSRELARLREQGLVSTTRESKAVFYRLADERLSDLVSALCVSCAEGKCIPPAFEQTYKASQAAKKNAAEFASVGRKAPARRSGRLRINPDPYRKD</sequence>
<dbReference type="OrthoDB" id="194599at2"/>
<dbReference type="AlphaFoldDB" id="A0A501PNN1"/>
<dbReference type="InterPro" id="IPR001845">
    <property type="entry name" value="HTH_ArsR_DNA-bd_dom"/>
</dbReference>
<keyword evidence="1" id="KW-0805">Transcription regulation</keyword>
<dbReference type="Proteomes" id="UP000319148">
    <property type="component" value="Unassembled WGS sequence"/>
</dbReference>
<comment type="caution">
    <text evidence="6">The sequence shown here is derived from an EMBL/GenBank/DDBJ whole genome shotgun (WGS) entry which is preliminary data.</text>
</comment>
<keyword evidence="3" id="KW-0804">Transcription</keyword>
<dbReference type="PANTHER" id="PTHR33154">
    <property type="entry name" value="TRANSCRIPTIONAL REGULATOR, ARSR FAMILY"/>
    <property type="match status" value="1"/>
</dbReference>
<accession>A0A501PNN1</accession>
<dbReference type="SUPFAM" id="SSF46785">
    <property type="entry name" value="Winged helix' DNA-binding domain"/>
    <property type="match status" value="1"/>
</dbReference>
<gene>
    <name evidence="6" type="ORF">FIV46_05830</name>
</gene>
<dbReference type="PRINTS" id="PR00778">
    <property type="entry name" value="HTHARSR"/>
</dbReference>
<keyword evidence="7" id="KW-1185">Reference proteome</keyword>
<proteinExistence type="predicted"/>
<dbReference type="InterPro" id="IPR036388">
    <property type="entry name" value="WH-like_DNA-bd_sf"/>
</dbReference>
<dbReference type="NCBIfam" id="NF033788">
    <property type="entry name" value="HTH_metalloreg"/>
    <property type="match status" value="1"/>
</dbReference>
<dbReference type="CDD" id="cd00090">
    <property type="entry name" value="HTH_ARSR"/>
    <property type="match status" value="1"/>
</dbReference>
<dbReference type="PANTHER" id="PTHR33154:SF28">
    <property type="entry name" value="HTH-TYPE TRANSCRIPTIONAL REGULATOR YGAV-RELATED"/>
    <property type="match status" value="1"/>
</dbReference>
<dbReference type="GO" id="GO:0003700">
    <property type="term" value="F:DNA-binding transcription factor activity"/>
    <property type="evidence" value="ECO:0007669"/>
    <property type="project" value="InterPro"/>
</dbReference>
<dbReference type="EMBL" id="VFIY01000005">
    <property type="protein sequence ID" value="TPD61727.1"/>
    <property type="molecule type" value="Genomic_DNA"/>
</dbReference>
<organism evidence="6 7">
    <name type="scientific">Emcibacter nanhaiensis</name>
    <dbReference type="NCBI Taxonomy" id="1505037"/>
    <lineage>
        <taxon>Bacteria</taxon>
        <taxon>Pseudomonadati</taxon>
        <taxon>Pseudomonadota</taxon>
        <taxon>Alphaproteobacteria</taxon>
        <taxon>Emcibacterales</taxon>
        <taxon>Emcibacteraceae</taxon>
        <taxon>Emcibacter</taxon>
    </lineage>
</organism>
<evidence type="ECO:0000313" key="7">
    <source>
        <dbReference type="Proteomes" id="UP000319148"/>
    </source>
</evidence>
<evidence type="ECO:0000256" key="3">
    <source>
        <dbReference type="ARBA" id="ARBA00023163"/>
    </source>
</evidence>
<keyword evidence="2" id="KW-0238">DNA-binding</keyword>
<dbReference type="RefSeq" id="WP_139939365.1">
    <property type="nucleotide sequence ID" value="NZ_JBHSYP010000003.1"/>
</dbReference>
<dbReference type="Pfam" id="PF01022">
    <property type="entry name" value="HTH_5"/>
    <property type="match status" value="1"/>
</dbReference>
<evidence type="ECO:0000256" key="1">
    <source>
        <dbReference type="ARBA" id="ARBA00023015"/>
    </source>
</evidence>
<protein>
    <submittedName>
        <fullName evidence="6">Winged helix-turn-helix transcriptional regulator</fullName>
    </submittedName>
</protein>
<name>A0A501PNN1_9PROT</name>
<dbReference type="InterPro" id="IPR011991">
    <property type="entry name" value="ArsR-like_HTH"/>
</dbReference>
<evidence type="ECO:0000256" key="2">
    <source>
        <dbReference type="ARBA" id="ARBA00023125"/>
    </source>
</evidence>
<dbReference type="InterPro" id="IPR051081">
    <property type="entry name" value="HTH_MetalResp_TranReg"/>
</dbReference>
<evidence type="ECO:0000313" key="6">
    <source>
        <dbReference type="EMBL" id="TPD61727.1"/>
    </source>
</evidence>
<dbReference type="InterPro" id="IPR036390">
    <property type="entry name" value="WH_DNA-bd_sf"/>
</dbReference>
<evidence type="ECO:0000259" key="5">
    <source>
        <dbReference type="PROSITE" id="PS50987"/>
    </source>
</evidence>
<feature type="domain" description="HTH arsR-type" evidence="5">
    <location>
        <begin position="7"/>
        <end position="103"/>
    </location>
</feature>